<dbReference type="Proteomes" id="UP000012166">
    <property type="component" value="Unassembled WGS sequence"/>
</dbReference>
<sequence length="42" mass="4751">MIFILPGLKPIGMQERFRIGDKLGGKANDVSLKSKFVRYLRG</sequence>
<comment type="caution">
    <text evidence="1">The sequence shown here is derived from an EMBL/GenBank/DDBJ whole genome shotgun (WGS) entry which is preliminary data.</text>
</comment>
<organism evidence="1 2">
    <name type="scientific">Leptospira borgpetersenii str. Brem 328</name>
    <dbReference type="NCBI Taxonomy" id="1049780"/>
    <lineage>
        <taxon>Bacteria</taxon>
        <taxon>Pseudomonadati</taxon>
        <taxon>Spirochaetota</taxon>
        <taxon>Spirochaetia</taxon>
        <taxon>Leptospirales</taxon>
        <taxon>Leptospiraceae</taxon>
        <taxon>Leptospira</taxon>
    </lineage>
</organism>
<dbReference type="AlphaFoldDB" id="A0ABC9SH86"/>
<reference evidence="1 2" key="1">
    <citation type="submission" date="2013-01" db="EMBL/GenBank/DDBJ databases">
        <authorList>
            <person name="Harkins D.M."/>
            <person name="Durkin A.S."/>
            <person name="Brinkac L.M."/>
            <person name="Haft D.H."/>
            <person name="Selengut J.D."/>
            <person name="Sanka R."/>
            <person name="DePew J."/>
            <person name="Purushe J."/>
            <person name="Hartskeerl R.A."/>
            <person name="Ahmed A."/>
            <person name="van der Linden H."/>
            <person name="Goris M.G.A."/>
            <person name="Vinetz J.M."/>
            <person name="Sutton G.G."/>
            <person name="Nierman W.C."/>
            <person name="Fouts D.E."/>
        </authorList>
    </citation>
    <scope>NUCLEOTIDE SEQUENCE [LARGE SCALE GENOMIC DNA]</scope>
    <source>
        <strain evidence="1 2">Brem 328</strain>
    </source>
</reference>
<evidence type="ECO:0000313" key="1">
    <source>
        <dbReference type="EMBL" id="EMN17112.1"/>
    </source>
</evidence>
<name>A0ABC9SH86_LEPBO</name>
<protein>
    <submittedName>
        <fullName evidence="1">Uncharacterized protein</fullName>
    </submittedName>
</protein>
<dbReference type="EMBL" id="AHMS02000030">
    <property type="protein sequence ID" value="EMN17112.1"/>
    <property type="molecule type" value="Genomic_DNA"/>
</dbReference>
<evidence type="ECO:0000313" key="2">
    <source>
        <dbReference type="Proteomes" id="UP000012166"/>
    </source>
</evidence>
<proteinExistence type="predicted"/>
<accession>A0ABC9SH86</accession>
<gene>
    <name evidence="1" type="ORF">LEP1GSC056_1536</name>
</gene>